<gene>
    <name evidence="3" type="ORF">NB037_04710</name>
</gene>
<dbReference type="Proteomes" id="UP001155240">
    <property type="component" value="Unassembled WGS sequence"/>
</dbReference>
<dbReference type="InterPro" id="IPR000792">
    <property type="entry name" value="Tscrpt_reg_LuxR_C"/>
</dbReference>
<feature type="region of interest" description="Disordered" evidence="1">
    <location>
        <begin position="207"/>
        <end position="230"/>
    </location>
</feature>
<dbReference type="PANTHER" id="PTHR45566:SF1">
    <property type="entry name" value="HTH-TYPE TRANSCRIPTIONAL REGULATOR YHJB-RELATED"/>
    <property type="match status" value="1"/>
</dbReference>
<evidence type="ECO:0000313" key="3">
    <source>
        <dbReference type="EMBL" id="MCM6761715.1"/>
    </source>
</evidence>
<comment type="caution">
    <text evidence="3">The sequence shown here is derived from an EMBL/GenBank/DDBJ whole genome shotgun (WGS) entry which is preliminary data.</text>
</comment>
<name>A0A9X2DV55_9MICO</name>
<evidence type="ECO:0000313" key="4">
    <source>
        <dbReference type="Proteomes" id="UP001155240"/>
    </source>
</evidence>
<dbReference type="SMART" id="SM00421">
    <property type="entry name" value="HTH_LUXR"/>
    <property type="match status" value="1"/>
</dbReference>
<organism evidence="3 4">
    <name type="scientific">Rathayibacter rubneri</name>
    <dbReference type="NCBI Taxonomy" id="2950106"/>
    <lineage>
        <taxon>Bacteria</taxon>
        <taxon>Bacillati</taxon>
        <taxon>Actinomycetota</taxon>
        <taxon>Actinomycetes</taxon>
        <taxon>Micrococcales</taxon>
        <taxon>Microbacteriaceae</taxon>
        <taxon>Rathayibacter</taxon>
    </lineage>
</organism>
<dbReference type="AlphaFoldDB" id="A0A9X2DV55"/>
<dbReference type="Gene3D" id="3.40.50.2300">
    <property type="match status" value="1"/>
</dbReference>
<dbReference type="GO" id="GO:0003677">
    <property type="term" value="F:DNA binding"/>
    <property type="evidence" value="ECO:0007669"/>
    <property type="project" value="InterPro"/>
</dbReference>
<dbReference type="GO" id="GO:0006355">
    <property type="term" value="P:regulation of DNA-templated transcription"/>
    <property type="evidence" value="ECO:0007669"/>
    <property type="project" value="InterPro"/>
</dbReference>
<dbReference type="RefSeq" id="WP_251944142.1">
    <property type="nucleotide sequence ID" value="NZ_JAMRYM010000010.1"/>
</dbReference>
<dbReference type="InterPro" id="IPR016032">
    <property type="entry name" value="Sig_transdc_resp-reg_C-effctor"/>
</dbReference>
<dbReference type="Pfam" id="PF00196">
    <property type="entry name" value="GerE"/>
    <property type="match status" value="1"/>
</dbReference>
<keyword evidence="4" id="KW-1185">Reference proteome</keyword>
<proteinExistence type="predicted"/>
<accession>A0A9X2DV55</accession>
<sequence>MPETERLALTVVDGLAIERAALLALLRGALPQFDVQDGAGSTPAETVVVVDLDSVAPGELVRTLALMGGRYRGLVALSTSVALETVRAVLRFERSAFVWKGDEPGDLAAAVVSVASGRTWISEAARVRFLRTSEERRPVLSPQESRVMRSYGGGTAVKAVALEMRIAEHTVRTYIKRIKIKYLDAGVALESRVDFYRHLDGHDVALRSGGDRMRSRTQQGDRDVGGDGSA</sequence>
<feature type="domain" description="HTH luxR-type" evidence="2">
    <location>
        <begin position="154"/>
        <end position="181"/>
    </location>
</feature>
<evidence type="ECO:0000256" key="1">
    <source>
        <dbReference type="SAM" id="MobiDB-lite"/>
    </source>
</evidence>
<dbReference type="PROSITE" id="PS00622">
    <property type="entry name" value="HTH_LUXR_1"/>
    <property type="match status" value="1"/>
</dbReference>
<dbReference type="PANTHER" id="PTHR45566">
    <property type="entry name" value="HTH-TYPE TRANSCRIPTIONAL REGULATOR YHJB-RELATED"/>
    <property type="match status" value="1"/>
</dbReference>
<dbReference type="EMBL" id="JAMRYM010000010">
    <property type="protein sequence ID" value="MCM6761715.1"/>
    <property type="molecule type" value="Genomic_DNA"/>
</dbReference>
<reference evidence="3" key="1">
    <citation type="submission" date="2022-06" db="EMBL/GenBank/DDBJ databases">
        <title>Whole genome shotgun sequencing (WGS) of Rathayibacter sp. ZW T2_19, isolated from stored onions (Allium cepa).</title>
        <authorList>
            <person name="Stoll D.A."/>
            <person name="Huch M."/>
        </authorList>
    </citation>
    <scope>NUCLEOTIDE SEQUENCE</scope>
    <source>
        <strain evidence="3">ZW T2_19</strain>
    </source>
</reference>
<protein>
    <submittedName>
        <fullName evidence="3">LuxR C-terminal-related transcriptional regulator</fullName>
    </submittedName>
</protein>
<dbReference type="InterPro" id="IPR051015">
    <property type="entry name" value="EvgA-like"/>
</dbReference>
<dbReference type="SUPFAM" id="SSF46894">
    <property type="entry name" value="C-terminal effector domain of the bipartite response regulators"/>
    <property type="match status" value="1"/>
</dbReference>
<evidence type="ECO:0000259" key="2">
    <source>
        <dbReference type="PROSITE" id="PS00622"/>
    </source>
</evidence>